<organism evidence="1 2">
    <name type="scientific">Bimuria novae-zelandiae CBS 107.79</name>
    <dbReference type="NCBI Taxonomy" id="1447943"/>
    <lineage>
        <taxon>Eukaryota</taxon>
        <taxon>Fungi</taxon>
        <taxon>Dikarya</taxon>
        <taxon>Ascomycota</taxon>
        <taxon>Pezizomycotina</taxon>
        <taxon>Dothideomycetes</taxon>
        <taxon>Pleosporomycetidae</taxon>
        <taxon>Pleosporales</taxon>
        <taxon>Massarineae</taxon>
        <taxon>Didymosphaeriaceae</taxon>
        <taxon>Bimuria</taxon>
    </lineage>
</organism>
<gene>
    <name evidence="1" type="ORF">BU23DRAFT_464108</name>
</gene>
<feature type="non-terminal residue" evidence="1">
    <location>
        <position position="1"/>
    </location>
</feature>
<evidence type="ECO:0000313" key="2">
    <source>
        <dbReference type="Proteomes" id="UP000800036"/>
    </source>
</evidence>
<dbReference type="OrthoDB" id="3932214at2759"/>
<accession>A0A6A5VAD0</accession>
<dbReference type="Proteomes" id="UP000800036">
    <property type="component" value="Unassembled WGS sequence"/>
</dbReference>
<protein>
    <submittedName>
        <fullName evidence="1">Uncharacterized protein</fullName>
    </submittedName>
</protein>
<dbReference type="AlphaFoldDB" id="A0A6A5VAD0"/>
<proteinExistence type="predicted"/>
<dbReference type="EMBL" id="ML976679">
    <property type="protein sequence ID" value="KAF1973758.1"/>
    <property type="molecule type" value="Genomic_DNA"/>
</dbReference>
<evidence type="ECO:0000313" key="1">
    <source>
        <dbReference type="EMBL" id="KAF1973758.1"/>
    </source>
</evidence>
<reference evidence="1" key="1">
    <citation type="journal article" date="2020" name="Stud. Mycol.">
        <title>101 Dothideomycetes genomes: a test case for predicting lifestyles and emergence of pathogens.</title>
        <authorList>
            <person name="Haridas S."/>
            <person name="Albert R."/>
            <person name="Binder M."/>
            <person name="Bloem J."/>
            <person name="Labutti K."/>
            <person name="Salamov A."/>
            <person name="Andreopoulos B."/>
            <person name="Baker S."/>
            <person name="Barry K."/>
            <person name="Bills G."/>
            <person name="Bluhm B."/>
            <person name="Cannon C."/>
            <person name="Castanera R."/>
            <person name="Culley D."/>
            <person name="Daum C."/>
            <person name="Ezra D."/>
            <person name="Gonzalez J."/>
            <person name="Henrissat B."/>
            <person name="Kuo A."/>
            <person name="Liang C."/>
            <person name="Lipzen A."/>
            <person name="Lutzoni F."/>
            <person name="Magnuson J."/>
            <person name="Mondo S."/>
            <person name="Nolan M."/>
            <person name="Ohm R."/>
            <person name="Pangilinan J."/>
            <person name="Park H.-J."/>
            <person name="Ramirez L."/>
            <person name="Alfaro M."/>
            <person name="Sun H."/>
            <person name="Tritt A."/>
            <person name="Yoshinaga Y."/>
            <person name="Zwiers L.-H."/>
            <person name="Turgeon B."/>
            <person name="Goodwin S."/>
            <person name="Spatafora J."/>
            <person name="Crous P."/>
            <person name="Grigoriev I."/>
        </authorList>
    </citation>
    <scope>NUCLEOTIDE SEQUENCE</scope>
    <source>
        <strain evidence="1">CBS 107.79</strain>
    </source>
</reference>
<sequence>LLGSPRTIEDVDVVVPKDAVAAARTLLVAASGHFTVDPRTRHTHYITSPAVEIEILSPPTLFQETFNLDTPTHSITIGDRSIRVLKPALILNAKCRSILGRSNDEKKKTDAADITFLLWWLATNNAFPLAQEVPNASKEFVTWFIGKYGNAEYWTGARFNLKRGELSFPKSQLSKLMTPIYRFILSLQVRPRDRDFYLSRRAV</sequence>
<name>A0A6A5VAD0_9PLEO</name>
<keyword evidence="2" id="KW-1185">Reference proteome</keyword>